<dbReference type="GO" id="GO:0031267">
    <property type="term" value="F:small GTPase binding"/>
    <property type="evidence" value="ECO:0007669"/>
    <property type="project" value="TreeGrafter"/>
</dbReference>
<dbReference type="AlphaFoldDB" id="A0A8H8DJI1"/>
<dbReference type="GO" id="GO:0007264">
    <property type="term" value="P:small GTPase-mediated signal transduction"/>
    <property type="evidence" value="ECO:0007669"/>
    <property type="project" value="InterPro"/>
</dbReference>
<dbReference type="GO" id="GO:0005085">
    <property type="term" value="F:guanyl-nucleotide exchange factor activity"/>
    <property type="evidence" value="ECO:0007669"/>
    <property type="project" value="UniProtKB-KW"/>
</dbReference>
<keyword evidence="5" id="KW-1185">Reference proteome</keyword>
<evidence type="ECO:0000256" key="2">
    <source>
        <dbReference type="PROSITE-ProRule" id="PRU00984"/>
    </source>
</evidence>
<dbReference type="GO" id="GO:0005886">
    <property type="term" value="C:plasma membrane"/>
    <property type="evidence" value="ECO:0007669"/>
    <property type="project" value="TreeGrafter"/>
</dbReference>
<dbReference type="Gene3D" id="1.25.40.410">
    <property type="match status" value="1"/>
</dbReference>
<dbReference type="InterPro" id="IPR056372">
    <property type="entry name" value="TPR_DOCK"/>
</dbReference>
<evidence type="ECO:0000313" key="5">
    <source>
        <dbReference type="Proteomes" id="UP000673691"/>
    </source>
</evidence>
<dbReference type="InterPro" id="IPR043161">
    <property type="entry name" value="DOCK_C_lobe_A"/>
</dbReference>
<dbReference type="Pfam" id="PF06920">
    <property type="entry name" value="DHR-2_Lobe_A"/>
    <property type="match status" value="1"/>
</dbReference>
<dbReference type="Pfam" id="PF23554">
    <property type="entry name" value="TPR_DOCK"/>
    <property type="match status" value="1"/>
</dbReference>
<sequence>MSASHAPRLEDARDFTVPAAVHVTEHMSMSVFDGVSELVATITAMLLLVSEQQLGKFLRGPLAGRSPDDRAEFLVKMNRAFVSMVETAYPTGWLNIIQLAHKAAAKTLKSVAGLMQAEYNPVEAASFRVDLWESFFEAAHALIASPHVQVERFGAQKRSVVEAMNDNIRGDMADLVLAMWSALAELRPAESQQGKPNYQGVFGFQLVGYILDLAMVDHEAVRKCAIQILYDMFCNRYIRDGNVADFEAVFIAKLDKAVMSGLKGDDTIRRHLISELTRKFREQQGIDSGVCPAGFRFVASVDQLFQLLLDVRSLPETEEYDEERMVGTLKVMRFISHIQQDVVYVKYVHLLAQMQLRNQNYLEAAQTLKMHSNLLAWDPDEQLTAVPELALPAQTAFDRKEHLFKQMTNHFNEGKGWEMAIQACKELINQYETKVFQYQKVADVSEQLATFYRSIM</sequence>
<proteinExistence type="inferred from homology"/>
<dbReference type="GO" id="GO:0005737">
    <property type="term" value="C:cytoplasm"/>
    <property type="evidence" value="ECO:0007669"/>
    <property type="project" value="TreeGrafter"/>
</dbReference>
<dbReference type="Proteomes" id="UP000673691">
    <property type="component" value="Unassembled WGS sequence"/>
</dbReference>
<comment type="caution">
    <text evidence="4">The sequence shown here is derived from an EMBL/GenBank/DDBJ whole genome shotgun (WGS) entry which is preliminary data.</text>
</comment>
<keyword evidence="1" id="KW-0344">Guanine-nucleotide releasing factor</keyword>
<dbReference type="EMBL" id="JAEFCI010004984">
    <property type="protein sequence ID" value="KAG5460595.1"/>
    <property type="molecule type" value="Genomic_DNA"/>
</dbReference>
<accession>A0A8H8DJI1</accession>
<dbReference type="InterPro" id="IPR026791">
    <property type="entry name" value="DOCK"/>
</dbReference>
<dbReference type="PROSITE" id="PS51651">
    <property type="entry name" value="DOCKER"/>
    <property type="match status" value="1"/>
</dbReference>
<feature type="non-terminal residue" evidence="4">
    <location>
        <position position="456"/>
    </location>
</feature>
<evidence type="ECO:0000256" key="1">
    <source>
        <dbReference type="ARBA" id="ARBA00022658"/>
    </source>
</evidence>
<comment type="similarity">
    <text evidence="2">Belongs to the DOCK family.</text>
</comment>
<protein>
    <recommendedName>
        <fullName evidence="3">DOCKER domain-containing protein</fullName>
    </recommendedName>
</protein>
<dbReference type="PANTHER" id="PTHR45653">
    <property type="entry name" value="DEDICATOR OF CYTOKINESIS"/>
    <property type="match status" value="1"/>
</dbReference>
<feature type="domain" description="DOCKER" evidence="3">
    <location>
        <begin position="335"/>
        <end position="456"/>
    </location>
</feature>
<evidence type="ECO:0000313" key="4">
    <source>
        <dbReference type="EMBL" id="KAG5460595.1"/>
    </source>
</evidence>
<name>A0A8H8DJI1_9FUNG</name>
<dbReference type="InterPro" id="IPR027357">
    <property type="entry name" value="DOCKER_dom"/>
</dbReference>
<dbReference type="PANTHER" id="PTHR45653:SF10">
    <property type="entry name" value="MYOBLAST CITY, ISOFORM B"/>
    <property type="match status" value="1"/>
</dbReference>
<reference evidence="4 5" key="1">
    <citation type="journal article" name="Sci. Rep.">
        <title>Genome-scale phylogenetic analyses confirm Olpidium as the closest living zoosporic fungus to the non-flagellated, terrestrial fungi.</title>
        <authorList>
            <person name="Chang Y."/>
            <person name="Rochon D."/>
            <person name="Sekimoto S."/>
            <person name="Wang Y."/>
            <person name="Chovatia M."/>
            <person name="Sandor L."/>
            <person name="Salamov A."/>
            <person name="Grigoriev I.V."/>
            <person name="Stajich J.E."/>
            <person name="Spatafora J.W."/>
        </authorList>
    </citation>
    <scope>NUCLEOTIDE SEQUENCE [LARGE SCALE GENOMIC DNA]</scope>
    <source>
        <strain evidence="4">S191</strain>
    </source>
</reference>
<dbReference type="OrthoDB" id="18896at2759"/>
<evidence type="ECO:0000259" key="3">
    <source>
        <dbReference type="PROSITE" id="PS51651"/>
    </source>
</evidence>
<gene>
    <name evidence="4" type="ORF">BJ554DRAFT_7339</name>
</gene>
<organism evidence="4 5">
    <name type="scientific">Olpidium bornovanus</name>
    <dbReference type="NCBI Taxonomy" id="278681"/>
    <lineage>
        <taxon>Eukaryota</taxon>
        <taxon>Fungi</taxon>
        <taxon>Fungi incertae sedis</taxon>
        <taxon>Olpidiomycota</taxon>
        <taxon>Olpidiomycotina</taxon>
        <taxon>Olpidiomycetes</taxon>
        <taxon>Olpidiales</taxon>
        <taxon>Olpidiaceae</taxon>
        <taxon>Olpidium</taxon>
    </lineage>
</organism>
<dbReference type="InterPro" id="IPR046769">
    <property type="entry name" value="DOCKER_Lobe_A"/>
</dbReference>